<dbReference type="AlphaFoldDB" id="A0AAV3Y8H4"/>
<dbReference type="Proteomes" id="UP000735302">
    <property type="component" value="Unassembled WGS sequence"/>
</dbReference>
<sequence>MESSEYPSTSAPVQPVLPTVQVFLDLSDPSTLRQLTNISEEQGVVAELFGNQDSDIEDIEEPVPIRNNSVLPVHRDRLTPEDDSDEEHQEETVEEGRRGWRRGVTTPEELPFTGNSGVTEQPEDLSPLGFLKLMIDDDMMENIVQETNRYAAESLRGKALTPKSRFKKWVDVTVQEMWTFFGLIIAMGLVVIDNIEEYWSSHPLYDLPFFRLIMRRDRFLLILSFLHLADNKEQPPRESENFDPIFKIRKFVTKLQENFKRAYIPGARVAIDEAMVAWRGPLAFRVYNPDKPDKFGIKIFELCDSDTSYCSSLEFYTGKRPCSAHGATFDVVSRLIAPYLEEGRTLFVDNYYTSPDLFTHLKEHKTLACGTLRLNRKNGPPKDMLPKLKKADTTTSVITNGTLNLLRFYDKREVNILSIAHDDTMVATGKINPVTREPIVKLHAVADYNKFMGAVNRSDQMVSYNSFRRRTLKWWKKAFFHMFMLAVLNSYLLHKCSVAAAEALSHRLFRRDLAMQLVAWAPITLTRTIKDAGQPRTGDQGPPAAMRAPQGLTIAVGEFHIVNRLTSFSRTLGK</sequence>
<accession>A0AAV3Y8H4</accession>
<feature type="domain" description="PiggyBac transposable element-derived protein" evidence="2">
    <location>
        <begin position="126"/>
        <end position="491"/>
    </location>
</feature>
<evidence type="ECO:0000313" key="3">
    <source>
        <dbReference type="EMBL" id="GFN79081.1"/>
    </source>
</evidence>
<comment type="caution">
    <text evidence="3">The sequence shown here is derived from an EMBL/GenBank/DDBJ whole genome shotgun (WGS) entry which is preliminary data.</text>
</comment>
<dbReference type="PANTHER" id="PTHR46599:SF3">
    <property type="entry name" value="PIGGYBAC TRANSPOSABLE ELEMENT-DERIVED PROTEIN 4"/>
    <property type="match status" value="1"/>
</dbReference>
<evidence type="ECO:0000259" key="2">
    <source>
        <dbReference type="Pfam" id="PF13843"/>
    </source>
</evidence>
<keyword evidence="4" id="KW-1185">Reference proteome</keyword>
<dbReference type="InterPro" id="IPR029526">
    <property type="entry name" value="PGBD"/>
</dbReference>
<dbReference type="Pfam" id="PF13843">
    <property type="entry name" value="DDE_Tnp_1_7"/>
    <property type="match status" value="1"/>
</dbReference>
<dbReference type="EMBL" id="BLXT01000641">
    <property type="protein sequence ID" value="GFN79081.1"/>
    <property type="molecule type" value="Genomic_DNA"/>
</dbReference>
<reference evidence="3 4" key="1">
    <citation type="journal article" date="2021" name="Elife">
        <title>Chloroplast acquisition without the gene transfer in kleptoplastic sea slugs, Plakobranchus ocellatus.</title>
        <authorList>
            <person name="Maeda T."/>
            <person name="Takahashi S."/>
            <person name="Yoshida T."/>
            <person name="Shimamura S."/>
            <person name="Takaki Y."/>
            <person name="Nagai Y."/>
            <person name="Toyoda A."/>
            <person name="Suzuki Y."/>
            <person name="Arimoto A."/>
            <person name="Ishii H."/>
            <person name="Satoh N."/>
            <person name="Nishiyama T."/>
            <person name="Hasebe M."/>
            <person name="Maruyama T."/>
            <person name="Minagawa J."/>
            <person name="Obokata J."/>
            <person name="Shigenobu S."/>
        </authorList>
    </citation>
    <scope>NUCLEOTIDE SEQUENCE [LARGE SCALE GENOMIC DNA]</scope>
</reference>
<proteinExistence type="predicted"/>
<dbReference type="PANTHER" id="PTHR46599">
    <property type="entry name" value="PIGGYBAC TRANSPOSABLE ELEMENT-DERIVED PROTEIN 4"/>
    <property type="match status" value="1"/>
</dbReference>
<protein>
    <submittedName>
        <fullName evidence="3">PiggyBac transposable element-derived protein 4-like</fullName>
    </submittedName>
</protein>
<organism evidence="3 4">
    <name type="scientific">Plakobranchus ocellatus</name>
    <dbReference type="NCBI Taxonomy" id="259542"/>
    <lineage>
        <taxon>Eukaryota</taxon>
        <taxon>Metazoa</taxon>
        <taxon>Spiralia</taxon>
        <taxon>Lophotrochozoa</taxon>
        <taxon>Mollusca</taxon>
        <taxon>Gastropoda</taxon>
        <taxon>Heterobranchia</taxon>
        <taxon>Euthyneura</taxon>
        <taxon>Panpulmonata</taxon>
        <taxon>Sacoglossa</taxon>
        <taxon>Placobranchoidea</taxon>
        <taxon>Plakobranchidae</taxon>
        <taxon>Plakobranchus</taxon>
    </lineage>
</organism>
<feature type="region of interest" description="Disordered" evidence="1">
    <location>
        <begin position="73"/>
        <end position="124"/>
    </location>
</feature>
<evidence type="ECO:0000256" key="1">
    <source>
        <dbReference type="SAM" id="MobiDB-lite"/>
    </source>
</evidence>
<evidence type="ECO:0000313" key="4">
    <source>
        <dbReference type="Proteomes" id="UP000735302"/>
    </source>
</evidence>
<gene>
    <name evidence="3" type="ORF">PoB_000558700</name>
</gene>
<name>A0AAV3Y8H4_9GAST</name>